<dbReference type="OrthoDB" id="2284467at2759"/>
<organism evidence="1 2">
    <name type="scientific">Rhizopus delemar (strain RA 99-880 / ATCC MYA-4621 / FGSC 9543 / NRRL 43880)</name>
    <name type="common">Mucormycosis agent</name>
    <name type="synonym">Rhizopus arrhizus var. delemar</name>
    <dbReference type="NCBI Taxonomy" id="246409"/>
    <lineage>
        <taxon>Eukaryota</taxon>
        <taxon>Fungi</taxon>
        <taxon>Fungi incertae sedis</taxon>
        <taxon>Mucoromycota</taxon>
        <taxon>Mucoromycotina</taxon>
        <taxon>Mucoromycetes</taxon>
        <taxon>Mucorales</taxon>
        <taxon>Mucorineae</taxon>
        <taxon>Rhizopodaceae</taxon>
        <taxon>Rhizopus</taxon>
    </lineage>
</organism>
<dbReference type="EMBL" id="CH476738">
    <property type="protein sequence ID" value="EIE84811.1"/>
    <property type="molecule type" value="Genomic_DNA"/>
</dbReference>
<proteinExistence type="predicted"/>
<sequence length="126" mass="14501">MITIIFLDPTLLYNVCQFRILCEIRSKISYVKDFLEEKVIDHSLDNVFYGFISLWQMDIMKVSKCFSLDSTLEISSRSNEVLYSLVVGHPDTGKGVPIGYLLTNDQSVAPVLEWLKFLQRQLLYAA</sequence>
<dbReference type="Proteomes" id="UP000009138">
    <property type="component" value="Unassembled WGS sequence"/>
</dbReference>
<dbReference type="InParanoid" id="I1C8N1"/>
<reference evidence="1 2" key="1">
    <citation type="journal article" date="2009" name="PLoS Genet.">
        <title>Genomic analysis of the basal lineage fungus Rhizopus oryzae reveals a whole-genome duplication.</title>
        <authorList>
            <person name="Ma L.-J."/>
            <person name="Ibrahim A.S."/>
            <person name="Skory C."/>
            <person name="Grabherr M.G."/>
            <person name="Burger G."/>
            <person name="Butler M."/>
            <person name="Elias M."/>
            <person name="Idnurm A."/>
            <person name="Lang B.F."/>
            <person name="Sone T."/>
            <person name="Abe A."/>
            <person name="Calvo S.E."/>
            <person name="Corrochano L.M."/>
            <person name="Engels R."/>
            <person name="Fu J."/>
            <person name="Hansberg W."/>
            <person name="Kim J.-M."/>
            <person name="Kodira C.D."/>
            <person name="Koehrsen M.J."/>
            <person name="Liu B."/>
            <person name="Miranda-Saavedra D."/>
            <person name="O'Leary S."/>
            <person name="Ortiz-Castellanos L."/>
            <person name="Poulter R."/>
            <person name="Rodriguez-Romero J."/>
            <person name="Ruiz-Herrera J."/>
            <person name="Shen Y.-Q."/>
            <person name="Zeng Q."/>
            <person name="Galagan J."/>
            <person name="Birren B.W."/>
            <person name="Cuomo C.A."/>
            <person name="Wickes B.L."/>
        </authorList>
    </citation>
    <scope>NUCLEOTIDE SEQUENCE [LARGE SCALE GENOMIC DNA]</scope>
    <source>
        <strain evidence="2">RA 99-880 / ATCC MYA-4621 / FGSC 9543 / NRRL 43880</strain>
    </source>
</reference>
<accession>I1C8N1</accession>
<dbReference type="STRING" id="246409.I1C8N1"/>
<evidence type="ECO:0008006" key="3">
    <source>
        <dbReference type="Google" id="ProtNLM"/>
    </source>
</evidence>
<dbReference type="RefSeq" id="XP_067520207.1">
    <property type="nucleotide sequence ID" value="XM_067664106.1"/>
</dbReference>
<dbReference type="AlphaFoldDB" id="I1C8N1"/>
<evidence type="ECO:0000313" key="1">
    <source>
        <dbReference type="EMBL" id="EIE84811.1"/>
    </source>
</evidence>
<dbReference type="VEuPathDB" id="FungiDB:RO3G_09521"/>
<keyword evidence="2" id="KW-1185">Reference proteome</keyword>
<gene>
    <name evidence="1" type="ORF">RO3G_09521</name>
</gene>
<name>I1C8N1_RHIO9</name>
<evidence type="ECO:0000313" key="2">
    <source>
        <dbReference type="Proteomes" id="UP000009138"/>
    </source>
</evidence>
<dbReference type="GeneID" id="93616487"/>
<protein>
    <recommendedName>
        <fullName evidence="3">MULE transposase domain-containing protein</fullName>
    </recommendedName>
</protein>